<name>A0A1G7HUJ5_9SPHI</name>
<sequence>MYKTDNFKSIIDRYKVVFFDAFGVLKNYKGLLPGIENTFAYLQQQNKEYYIVTNDASRSPVQLAESYNTKGLLAITPDHIISSGMLTKEYLDLKVNDGIVAYLGTPDSAHYIDSSGLHTLPVSQIDASNIDKVNALVFLDDEGFNWFEDLNKAVNILRKRTIPAIVANTDHAYPLNKHDVSIAVGGLAHMIEKIVGKEFIRFGKPDSQMFMFAYDLLREKGAISKKDIVMVGDTLQTDILGGNKFGLDTVLVLSGNTQAIDAETRIIATGIVPTYICDSAVVEYGELGF</sequence>
<dbReference type="Proteomes" id="UP000199072">
    <property type="component" value="Unassembled WGS sequence"/>
</dbReference>
<dbReference type="EMBL" id="FNAI01000012">
    <property type="protein sequence ID" value="SDF04132.1"/>
    <property type="molecule type" value="Genomic_DNA"/>
</dbReference>
<dbReference type="InterPro" id="IPR023214">
    <property type="entry name" value="HAD_sf"/>
</dbReference>
<dbReference type="SFLD" id="SFLDS00003">
    <property type="entry name" value="Haloacid_Dehalogenase"/>
    <property type="match status" value="1"/>
</dbReference>
<protein>
    <submittedName>
        <fullName evidence="1">HAD-superfamily class IIA hydrolase, TIGR01459</fullName>
    </submittedName>
</protein>
<dbReference type="STRING" id="1391627.SAMN05216464_11235"/>
<dbReference type="OrthoDB" id="9810449at2"/>
<evidence type="ECO:0000313" key="1">
    <source>
        <dbReference type="EMBL" id="SDF04132.1"/>
    </source>
</evidence>
<dbReference type="NCBIfam" id="TIGR01460">
    <property type="entry name" value="HAD-SF-IIA"/>
    <property type="match status" value="1"/>
</dbReference>
<dbReference type="Pfam" id="PF13344">
    <property type="entry name" value="Hydrolase_6"/>
    <property type="match status" value="1"/>
</dbReference>
<dbReference type="InterPro" id="IPR006356">
    <property type="entry name" value="HAD-SF_hydro_IIA_hyp3"/>
</dbReference>
<dbReference type="SUPFAM" id="SSF56784">
    <property type="entry name" value="HAD-like"/>
    <property type="match status" value="1"/>
</dbReference>
<dbReference type="SFLD" id="SFLDG01129">
    <property type="entry name" value="C1.5:_HAD__Beta-PGM__Phosphata"/>
    <property type="match status" value="1"/>
</dbReference>
<proteinExistence type="predicted"/>
<evidence type="ECO:0000313" key="2">
    <source>
        <dbReference type="Proteomes" id="UP000199072"/>
    </source>
</evidence>
<dbReference type="Gene3D" id="3.40.50.1000">
    <property type="entry name" value="HAD superfamily/HAD-like"/>
    <property type="match status" value="2"/>
</dbReference>
<dbReference type="GO" id="GO:0005737">
    <property type="term" value="C:cytoplasm"/>
    <property type="evidence" value="ECO:0007669"/>
    <property type="project" value="TreeGrafter"/>
</dbReference>
<reference evidence="1 2" key="1">
    <citation type="submission" date="2016-10" db="EMBL/GenBank/DDBJ databases">
        <authorList>
            <person name="de Groot N.N."/>
        </authorList>
    </citation>
    <scope>NUCLEOTIDE SEQUENCE [LARGE SCALE GENOMIC DNA]</scope>
    <source>
        <strain evidence="1 2">47C3B</strain>
    </source>
</reference>
<dbReference type="InterPro" id="IPR036412">
    <property type="entry name" value="HAD-like_sf"/>
</dbReference>
<dbReference type="AlphaFoldDB" id="A0A1G7HUJ5"/>
<dbReference type="GO" id="GO:0016791">
    <property type="term" value="F:phosphatase activity"/>
    <property type="evidence" value="ECO:0007669"/>
    <property type="project" value="TreeGrafter"/>
</dbReference>
<keyword evidence="2" id="KW-1185">Reference proteome</keyword>
<dbReference type="InterPro" id="IPR006357">
    <property type="entry name" value="HAD-SF_hydro_IIA"/>
</dbReference>
<accession>A0A1G7HUJ5</accession>
<gene>
    <name evidence="1" type="ORF">SAMN05216464_11235</name>
</gene>
<dbReference type="NCBIfam" id="TIGR01459">
    <property type="entry name" value="HAD-SF-IIA-hyp4"/>
    <property type="match status" value="1"/>
</dbReference>
<keyword evidence="1" id="KW-0378">Hydrolase</keyword>
<dbReference type="Pfam" id="PF13242">
    <property type="entry name" value="Hydrolase_like"/>
    <property type="match status" value="1"/>
</dbReference>
<dbReference type="RefSeq" id="WP_091152775.1">
    <property type="nucleotide sequence ID" value="NZ_FNAI01000012.1"/>
</dbReference>
<dbReference type="PANTHER" id="PTHR19288:SF90">
    <property type="entry name" value="OS08G0542600 PROTEIN"/>
    <property type="match status" value="1"/>
</dbReference>
<dbReference type="PANTHER" id="PTHR19288">
    <property type="entry name" value="4-NITROPHENYLPHOSPHATASE-RELATED"/>
    <property type="match status" value="1"/>
</dbReference>
<organism evidence="1 2">
    <name type="scientific">Mucilaginibacter pineti</name>
    <dbReference type="NCBI Taxonomy" id="1391627"/>
    <lineage>
        <taxon>Bacteria</taxon>
        <taxon>Pseudomonadati</taxon>
        <taxon>Bacteroidota</taxon>
        <taxon>Sphingobacteriia</taxon>
        <taxon>Sphingobacteriales</taxon>
        <taxon>Sphingobacteriaceae</taxon>
        <taxon>Mucilaginibacter</taxon>
    </lineage>
</organism>